<accession>A0A383F1X3</accession>
<gene>
    <name evidence="1" type="ORF">METZ01_LOCUS515708</name>
</gene>
<dbReference type="AlphaFoldDB" id="A0A383F1X3"/>
<evidence type="ECO:0000313" key="1">
    <source>
        <dbReference type="EMBL" id="SVE62854.1"/>
    </source>
</evidence>
<reference evidence="1" key="1">
    <citation type="submission" date="2018-05" db="EMBL/GenBank/DDBJ databases">
        <authorList>
            <person name="Lanie J.A."/>
            <person name="Ng W.-L."/>
            <person name="Kazmierczak K.M."/>
            <person name="Andrzejewski T.M."/>
            <person name="Davidsen T.M."/>
            <person name="Wayne K.J."/>
            <person name="Tettelin H."/>
            <person name="Glass J.I."/>
            <person name="Rusch D."/>
            <person name="Podicherti R."/>
            <person name="Tsui H.-C.T."/>
            <person name="Winkler M.E."/>
        </authorList>
    </citation>
    <scope>NUCLEOTIDE SEQUENCE</scope>
</reference>
<feature type="non-terminal residue" evidence="1">
    <location>
        <position position="60"/>
    </location>
</feature>
<feature type="non-terminal residue" evidence="1">
    <location>
        <position position="1"/>
    </location>
</feature>
<organism evidence="1">
    <name type="scientific">marine metagenome</name>
    <dbReference type="NCBI Taxonomy" id="408172"/>
    <lineage>
        <taxon>unclassified sequences</taxon>
        <taxon>metagenomes</taxon>
        <taxon>ecological metagenomes</taxon>
    </lineage>
</organism>
<dbReference type="EMBL" id="UINC01230642">
    <property type="protein sequence ID" value="SVE62854.1"/>
    <property type="molecule type" value="Genomic_DNA"/>
</dbReference>
<protein>
    <submittedName>
        <fullName evidence="1">Uncharacterized protein</fullName>
    </submittedName>
</protein>
<proteinExistence type="predicted"/>
<name>A0A383F1X3_9ZZZZ</name>
<sequence>VGVHRTSIGPSDLDIGFERIAFKSHPSFLPVLIISHTLGAQYLFKSPDVVTKHAIQLLIT</sequence>